<feature type="domain" description="Calcineurin-like phosphoesterase" evidence="2">
    <location>
        <begin position="5"/>
        <end position="181"/>
    </location>
</feature>
<evidence type="ECO:0000259" key="2">
    <source>
        <dbReference type="Pfam" id="PF00149"/>
    </source>
</evidence>
<dbReference type="InterPro" id="IPR050535">
    <property type="entry name" value="DNA_Repair-Maintenance_Comp"/>
</dbReference>
<accession>E0RRD6</accession>
<protein>
    <recommendedName>
        <fullName evidence="2">Calcineurin-like phosphoesterase domain-containing protein</fullName>
    </recommendedName>
</protein>
<keyword evidence="1" id="KW-0378">Hydrolase</keyword>
<dbReference type="Pfam" id="PF00149">
    <property type="entry name" value="Metallophos"/>
    <property type="match status" value="1"/>
</dbReference>
<dbReference type="GO" id="GO:0016787">
    <property type="term" value="F:hydrolase activity"/>
    <property type="evidence" value="ECO:0007669"/>
    <property type="project" value="UniProtKB-KW"/>
</dbReference>
<sequence>MARVRFLHAADVHVALREREYCLEVVDEVAEVAKDAGVDFVVVPGDLFDSFEDMAALWGEVWRRLCGVGVPVYYCVGNHEFLKKGAHEFSEFSTPEGLFWSFDGVGVWEGEGYEVVGVPYRREGYEGNGGLARKRGVRVVMAHGTVQDAFWFSSEEDPAILDPVFLRDFEPDYVALGHIHRDCEVRFGDVVFRYAGSARVWREGEEGPRRVLVVEADEGGVRVEPVALDRAGRFRVTEVVFGVERVEEEEGFWDGVGPYDRVHVVLRGVVDGLDRVESWKRGLLERYGDRVRTITFEEEVAALRVLSSHRFVQMFLEEMERSRGGCEERVWRDALRLGLLRIREEIER</sequence>
<dbReference type="InterPro" id="IPR004843">
    <property type="entry name" value="Calcineurin-like_PHP"/>
</dbReference>
<name>E0RRD6_WINT6</name>
<reference evidence="3 4" key="2">
    <citation type="journal article" date="2010" name="J. Bacteriol.">
        <title>Genome sequence of the polysaccharide-degrading, thermophilic anaerobe Spirochaeta thermophila DSM 6192.</title>
        <authorList>
            <person name="Angelov A."/>
            <person name="Liebl S."/>
            <person name="Ballschmiter M."/>
            <person name="Bomeke M."/>
            <person name="Lehmann R."/>
            <person name="Liesegang H."/>
            <person name="Daniel R."/>
            <person name="Liebl W."/>
        </authorList>
    </citation>
    <scope>NUCLEOTIDE SEQUENCE [LARGE SCALE GENOMIC DNA]</scope>
    <source>
        <strain evidence="4">ATCC 49972 / DSM 6192 / RI 19.B1</strain>
    </source>
</reference>
<evidence type="ECO:0000313" key="3">
    <source>
        <dbReference type="EMBL" id="ADN03113.1"/>
    </source>
</evidence>
<dbReference type="PANTHER" id="PTHR30337">
    <property type="entry name" value="COMPONENT OF ATP-DEPENDENT DSDNA EXONUCLEASE"/>
    <property type="match status" value="1"/>
</dbReference>
<dbReference type="Proteomes" id="UP000001296">
    <property type="component" value="Chromosome"/>
</dbReference>
<dbReference type="PaxDb" id="665571-STHERM_c21840"/>
<dbReference type="AlphaFoldDB" id="E0RRD6"/>
<gene>
    <name evidence="3" type="ordered locus">STHERM_c21840</name>
</gene>
<proteinExistence type="predicted"/>
<dbReference type="RefSeq" id="WP_013314951.1">
    <property type="nucleotide sequence ID" value="NC_014484.1"/>
</dbReference>
<reference key="1">
    <citation type="submission" date="2009-08" db="EMBL/GenBank/DDBJ databases">
        <title>The genome sequence of Spirochaeta thermophila DSM6192.</title>
        <authorList>
            <person name="Angelov A."/>
            <person name="Mientus M."/>
            <person name="Wittenberg S."/>
            <person name="Lehmann R."/>
            <person name="Liesegang H."/>
            <person name="Daniel R."/>
            <person name="Liebl W."/>
        </authorList>
    </citation>
    <scope>NUCLEOTIDE SEQUENCE</scope>
    <source>
        <strain>DSM 6192</strain>
    </source>
</reference>
<dbReference type="CDD" id="cd00840">
    <property type="entry name" value="MPP_Mre11_N"/>
    <property type="match status" value="1"/>
</dbReference>
<dbReference type="eggNOG" id="COG0420">
    <property type="taxonomic scope" value="Bacteria"/>
</dbReference>
<dbReference type="SUPFAM" id="SSF56300">
    <property type="entry name" value="Metallo-dependent phosphatases"/>
    <property type="match status" value="1"/>
</dbReference>
<dbReference type="HOGENOM" id="CLU_796717_0_0_12"/>
<dbReference type="EMBL" id="CP001698">
    <property type="protein sequence ID" value="ADN03113.1"/>
    <property type="molecule type" value="Genomic_DNA"/>
</dbReference>
<organism evidence="3 4">
    <name type="scientific">Winmispira thermophila (strain ATCC 49972 / DSM 6192 / RI 19.B1)</name>
    <name type="common">Spirochaeta thermophila</name>
    <dbReference type="NCBI Taxonomy" id="665571"/>
    <lineage>
        <taxon>Bacteria</taxon>
        <taxon>Pseudomonadati</taxon>
        <taxon>Spirochaetota</taxon>
        <taxon>Spirochaetia</taxon>
        <taxon>Winmispirales</taxon>
        <taxon>Winmispiraceae</taxon>
        <taxon>Winmispira</taxon>
    </lineage>
</organism>
<evidence type="ECO:0000256" key="1">
    <source>
        <dbReference type="ARBA" id="ARBA00022801"/>
    </source>
</evidence>
<evidence type="ECO:0000313" key="4">
    <source>
        <dbReference type="Proteomes" id="UP000001296"/>
    </source>
</evidence>
<dbReference type="InterPro" id="IPR041796">
    <property type="entry name" value="Mre11_N"/>
</dbReference>
<dbReference type="InterPro" id="IPR029052">
    <property type="entry name" value="Metallo-depent_PP-like"/>
</dbReference>
<dbReference type="KEGG" id="sta:STHERM_c21840"/>
<dbReference type="Gene3D" id="3.60.21.10">
    <property type="match status" value="1"/>
</dbReference>